<evidence type="ECO:0000256" key="1">
    <source>
        <dbReference type="SAM" id="SignalP"/>
    </source>
</evidence>
<evidence type="ECO:0000259" key="2">
    <source>
        <dbReference type="PROSITE" id="PS50846"/>
    </source>
</evidence>
<dbReference type="RefSeq" id="WP_090664965.1">
    <property type="nucleotide sequence ID" value="NZ_FMZX01000026.1"/>
</dbReference>
<dbReference type="Gene3D" id="3.30.70.100">
    <property type="match status" value="1"/>
</dbReference>
<proteinExistence type="predicted"/>
<dbReference type="CDD" id="cd00371">
    <property type="entry name" value="HMA"/>
    <property type="match status" value="1"/>
</dbReference>
<accession>A0A1G7BRL5</accession>
<evidence type="ECO:0000313" key="3">
    <source>
        <dbReference type="EMBL" id="SDE29006.1"/>
    </source>
</evidence>
<dbReference type="Proteomes" id="UP000198925">
    <property type="component" value="Unassembled WGS sequence"/>
</dbReference>
<dbReference type="InterPro" id="IPR036163">
    <property type="entry name" value="HMA_dom_sf"/>
</dbReference>
<dbReference type="InterPro" id="IPR006121">
    <property type="entry name" value="HMA_dom"/>
</dbReference>
<feature type="chain" id="PRO_5011472036" evidence="1">
    <location>
        <begin position="24"/>
        <end position="97"/>
    </location>
</feature>
<dbReference type="AlphaFoldDB" id="A0A1G7BRL5"/>
<keyword evidence="4" id="KW-1185">Reference proteome</keyword>
<dbReference type="PROSITE" id="PS50846">
    <property type="entry name" value="HMA_2"/>
    <property type="match status" value="1"/>
</dbReference>
<reference evidence="3 4" key="1">
    <citation type="submission" date="2016-10" db="EMBL/GenBank/DDBJ databases">
        <authorList>
            <person name="de Groot N.N."/>
        </authorList>
    </citation>
    <scope>NUCLEOTIDE SEQUENCE [LARGE SCALE GENOMIC DNA]</scope>
    <source>
        <strain evidence="3 4">CPCC 100156</strain>
    </source>
</reference>
<sequence>MKPITRLAAALGLVLATGTMASAAEQMATLEVQNVSCVTCAPIVKRTLTRVPGVSRVAVTEGNGTATATVTFDTAKADVAALVQATTNAGFPSRAVQ</sequence>
<dbReference type="Pfam" id="PF00403">
    <property type="entry name" value="HMA"/>
    <property type="match status" value="1"/>
</dbReference>
<protein>
    <submittedName>
        <fullName evidence="3">Mercuric ion binding protein</fullName>
    </submittedName>
</protein>
<gene>
    <name evidence="3" type="ORF">SAMN04487779_102646</name>
</gene>
<feature type="signal peptide" evidence="1">
    <location>
        <begin position="1"/>
        <end position="23"/>
    </location>
</feature>
<dbReference type="EMBL" id="FMZX01000026">
    <property type="protein sequence ID" value="SDE29006.1"/>
    <property type="molecule type" value="Genomic_DNA"/>
</dbReference>
<feature type="domain" description="HMA" evidence="2">
    <location>
        <begin position="26"/>
        <end position="94"/>
    </location>
</feature>
<evidence type="ECO:0000313" key="4">
    <source>
        <dbReference type="Proteomes" id="UP000198925"/>
    </source>
</evidence>
<keyword evidence="1" id="KW-0732">Signal</keyword>
<dbReference type="GO" id="GO:0046872">
    <property type="term" value="F:metal ion binding"/>
    <property type="evidence" value="ECO:0007669"/>
    <property type="project" value="InterPro"/>
</dbReference>
<name>A0A1G7BRL5_9PROT</name>
<dbReference type="SUPFAM" id="SSF55008">
    <property type="entry name" value="HMA, heavy metal-associated domain"/>
    <property type="match status" value="1"/>
</dbReference>
<organism evidence="3 4">
    <name type="scientific">Belnapia rosea</name>
    <dbReference type="NCBI Taxonomy" id="938405"/>
    <lineage>
        <taxon>Bacteria</taxon>
        <taxon>Pseudomonadati</taxon>
        <taxon>Pseudomonadota</taxon>
        <taxon>Alphaproteobacteria</taxon>
        <taxon>Acetobacterales</taxon>
        <taxon>Roseomonadaceae</taxon>
        <taxon>Belnapia</taxon>
    </lineage>
</organism>